<feature type="compositionally biased region" description="Basic and acidic residues" evidence="1">
    <location>
        <begin position="60"/>
        <end position="83"/>
    </location>
</feature>
<gene>
    <name evidence="3" type="primary">LOC123393098</name>
</gene>
<feature type="compositionally biased region" description="Low complexity" evidence="1">
    <location>
        <begin position="330"/>
        <end position="347"/>
    </location>
</feature>
<dbReference type="RefSeq" id="XP_044939919.1">
    <property type="nucleotide sequence ID" value="XM_045083984.1"/>
</dbReference>
<evidence type="ECO:0000313" key="3">
    <source>
        <dbReference type="RefSeq" id="XP_044939919.1"/>
    </source>
</evidence>
<organism evidence="2 3">
    <name type="scientific">Mustela putorius furo</name>
    <name type="common">European domestic ferret</name>
    <name type="synonym">Mustela furo</name>
    <dbReference type="NCBI Taxonomy" id="9669"/>
    <lineage>
        <taxon>Eukaryota</taxon>
        <taxon>Metazoa</taxon>
        <taxon>Chordata</taxon>
        <taxon>Craniata</taxon>
        <taxon>Vertebrata</taxon>
        <taxon>Euteleostomi</taxon>
        <taxon>Mammalia</taxon>
        <taxon>Eutheria</taxon>
        <taxon>Laurasiatheria</taxon>
        <taxon>Carnivora</taxon>
        <taxon>Caniformia</taxon>
        <taxon>Musteloidea</taxon>
        <taxon>Mustelidae</taxon>
        <taxon>Mustelinae</taxon>
        <taxon>Mustela</taxon>
    </lineage>
</organism>
<evidence type="ECO:0000256" key="1">
    <source>
        <dbReference type="SAM" id="MobiDB-lite"/>
    </source>
</evidence>
<sequence length="713" mass="75131">MAETSGWHRERGAEGSRLETEERAGTQRVGRRGSGARVRAGPASGARRTPPCAPPGPRGGDPDRPGRGRRARDPQGRAGEERAPLPWARPGGRPRSGANFGDPGVPGTPPAGDTPPIDRAERRARRGPRPLRPPSRGTTCGPGVSEAPVARSEAEQGAAPWAQGSPAPDPAPSARAPGSRACAARPLLWRPPPSVPRRGDPVLRPPRAPARPWAPGASPPPASPPGERAEGGGAGQGASCRRLRPRRPLPQPWGCRVPCPCPAPPPRARASRAPRGTRRPSAPRPGRAARAARAGGRRKPRPAPGPLAAPRAGHTPLAAAADWLPAGSEAGPRPLGLPPRARCGCTRGETEAGEAEGLQRSPGERAESHGGTARAAGRRRGSRPAPREGLLSRRGWARGRRTLEVPAWRPGPAGEAPPLSGALLRWPLASGSGPRPRCERRRVAGCAGSGAVGAEPVPRTAAHERRRKRTRAEGRVNRWWRRPGGPRGQGPRVKGSGDSVGAGHQLRPPAPQPHPHPHPGCQTAVTPPVRRHGRGADFVSRQGAGPLPAQGEVAARQPMTRSRGESCGAALFARRRTECTKPPVPAPRDTPPLGTKCVLCQPSSLPSRCSRHRSICSGERSGRGNLLGADTQLRTNPCIMPRLEPRPYLALKSQAPGSHPWGSAPSCGELCPSLQRHPHHLSARTPASPTFITRPSNNQCLYYVPVFKVIPVH</sequence>
<dbReference type="AlphaFoldDB" id="A0A8U0V4N8"/>
<feature type="compositionally biased region" description="Basic and acidic residues" evidence="1">
    <location>
        <begin position="1"/>
        <end position="25"/>
    </location>
</feature>
<dbReference type="GeneID" id="123393098"/>
<name>A0A8U0V4N8_MUSPF</name>
<feature type="region of interest" description="Disordered" evidence="1">
    <location>
        <begin position="1"/>
        <end position="562"/>
    </location>
</feature>
<feature type="compositionally biased region" description="Low complexity" evidence="1">
    <location>
        <begin position="172"/>
        <end position="186"/>
    </location>
</feature>
<reference evidence="3" key="1">
    <citation type="submission" date="2025-08" db="UniProtKB">
        <authorList>
            <consortium name="RefSeq"/>
        </authorList>
    </citation>
    <scope>IDENTIFICATION</scope>
    <source>
        <tissue evidence="3">Brain</tissue>
    </source>
</reference>
<feature type="compositionally biased region" description="Basic residues" evidence="1">
    <location>
        <begin position="269"/>
        <end position="278"/>
    </location>
</feature>
<feature type="compositionally biased region" description="Low complexity" evidence="1">
    <location>
        <begin position="35"/>
        <end position="50"/>
    </location>
</feature>
<feature type="compositionally biased region" description="Low complexity" evidence="1">
    <location>
        <begin position="284"/>
        <end position="294"/>
    </location>
</feature>
<accession>A0A8U0V4N8</accession>
<dbReference type="Proteomes" id="UP000000715">
    <property type="component" value="Unplaced"/>
</dbReference>
<keyword evidence="2" id="KW-1185">Reference proteome</keyword>
<protein>
    <submittedName>
        <fullName evidence="3">Serine/arginine repetitive matrix protein 2-like</fullName>
    </submittedName>
</protein>
<evidence type="ECO:0000313" key="2">
    <source>
        <dbReference type="Proteomes" id="UP000000715"/>
    </source>
</evidence>
<proteinExistence type="predicted"/>